<evidence type="ECO:0000313" key="3">
    <source>
        <dbReference type="Proteomes" id="UP000256485"/>
    </source>
</evidence>
<reference evidence="2 3" key="1">
    <citation type="submission" date="2018-08" db="EMBL/GenBank/DDBJ databases">
        <title>Sequencing the genomes of 1000 actinobacteria strains.</title>
        <authorList>
            <person name="Klenk H.-P."/>
        </authorList>
    </citation>
    <scope>NUCLEOTIDE SEQUENCE [LARGE SCALE GENOMIC DNA]</scope>
    <source>
        <strain evidence="2 3">DSM 22891</strain>
    </source>
</reference>
<evidence type="ECO:0000313" key="2">
    <source>
        <dbReference type="EMBL" id="REF36692.1"/>
    </source>
</evidence>
<dbReference type="Proteomes" id="UP000256485">
    <property type="component" value="Unassembled WGS sequence"/>
</dbReference>
<name>A0A3D9V4E1_THECX</name>
<proteinExistence type="predicted"/>
<protein>
    <submittedName>
        <fullName evidence="2">Uncharacterized protein</fullName>
    </submittedName>
</protein>
<feature type="region of interest" description="Disordered" evidence="1">
    <location>
        <begin position="1"/>
        <end position="20"/>
    </location>
</feature>
<feature type="region of interest" description="Disordered" evidence="1">
    <location>
        <begin position="26"/>
        <end position="50"/>
    </location>
</feature>
<comment type="caution">
    <text evidence="2">The sequence shown here is derived from an EMBL/GenBank/DDBJ whole genome shotgun (WGS) entry which is preliminary data.</text>
</comment>
<evidence type="ECO:0000256" key="1">
    <source>
        <dbReference type="SAM" id="MobiDB-lite"/>
    </source>
</evidence>
<accession>A0A3D9V4E1</accession>
<dbReference type="AlphaFoldDB" id="A0A3D9V4E1"/>
<gene>
    <name evidence="2" type="ORF">DFJ64_2112</name>
</gene>
<organism evidence="2 3">
    <name type="scientific">Thermasporomyces composti</name>
    <dbReference type="NCBI Taxonomy" id="696763"/>
    <lineage>
        <taxon>Bacteria</taxon>
        <taxon>Bacillati</taxon>
        <taxon>Actinomycetota</taxon>
        <taxon>Actinomycetes</taxon>
        <taxon>Propionibacteriales</taxon>
        <taxon>Nocardioidaceae</taxon>
        <taxon>Thermasporomyces</taxon>
    </lineage>
</organism>
<sequence>MGTTPTRPPVYVQHYPRPRRRDLFRALPRTDSGPSHTPQAPYDQGVENDQGVTEDRLAGFGVEELGRGCDRPTTRAPTHVEGRAWVVRWRS</sequence>
<keyword evidence="3" id="KW-1185">Reference proteome</keyword>
<dbReference type="EMBL" id="QTUC01000001">
    <property type="protein sequence ID" value="REF36692.1"/>
    <property type="molecule type" value="Genomic_DNA"/>
</dbReference>